<name>A0A1E7DU39_9BACI</name>
<dbReference type="OrthoDB" id="4295522at2"/>
<reference evidence="2 3" key="1">
    <citation type="submission" date="2016-06" db="EMBL/GenBank/DDBJ databases">
        <title>Domibacillus iocasae genome sequencing.</title>
        <authorList>
            <person name="Verma A."/>
            <person name="Pal Y."/>
            <person name="Ojha A.K."/>
            <person name="Krishnamurthi S."/>
        </authorList>
    </citation>
    <scope>NUCLEOTIDE SEQUENCE [LARGE SCALE GENOMIC DNA]</scope>
    <source>
        <strain evidence="2 3">DSM 29979</strain>
    </source>
</reference>
<keyword evidence="3" id="KW-1185">Reference proteome</keyword>
<proteinExistence type="predicted"/>
<dbReference type="InterPro" id="IPR034660">
    <property type="entry name" value="DinB/YfiT-like"/>
</dbReference>
<comment type="caution">
    <text evidence="2">The sequence shown here is derived from an EMBL/GenBank/DDBJ whole genome shotgun (WGS) entry which is preliminary data.</text>
</comment>
<evidence type="ECO:0000259" key="1">
    <source>
        <dbReference type="Pfam" id="PF12867"/>
    </source>
</evidence>
<accession>A0A1E7DU39</accession>
<dbReference type="STRING" id="1714016.BA724_00510"/>
<sequence>MDHFLFNQLAFIRSQTLKGVQGIAEEASLVVPDRFNNNIKWNLGHIYLIQERFAFYFTGGEMMMPVSFHDWFGRGTKPADWQGDLPKTDELRALLEQQTERIKREVGHRLEEKVIEPMTTSTGLTLSTVEEMLTYSLYHEGLHTEIIKSIKRFL</sequence>
<dbReference type="InterPro" id="IPR024775">
    <property type="entry name" value="DinB-like"/>
</dbReference>
<evidence type="ECO:0000313" key="3">
    <source>
        <dbReference type="Proteomes" id="UP000095658"/>
    </source>
</evidence>
<organism evidence="2 3">
    <name type="scientific">Domibacillus iocasae</name>
    <dbReference type="NCBI Taxonomy" id="1714016"/>
    <lineage>
        <taxon>Bacteria</taxon>
        <taxon>Bacillati</taxon>
        <taxon>Bacillota</taxon>
        <taxon>Bacilli</taxon>
        <taxon>Bacillales</taxon>
        <taxon>Bacillaceae</taxon>
        <taxon>Domibacillus</taxon>
    </lineage>
</organism>
<dbReference type="Pfam" id="PF12867">
    <property type="entry name" value="DinB_2"/>
    <property type="match status" value="1"/>
</dbReference>
<evidence type="ECO:0000313" key="2">
    <source>
        <dbReference type="EMBL" id="OES46574.1"/>
    </source>
</evidence>
<feature type="domain" description="DinB-like" evidence="1">
    <location>
        <begin position="8"/>
        <end position="147"/>
    </location>
</feature>
<dbReference type="Gene3D" id="1.20.120.450">
    <property type="entry name" value="dinb family like domain"/>
    <property type="match status" value="1"/>
</dbReference>
<dbReference type="SUPFAM" id="SSF109854">
    <property type="entry name" value="DinB/YfiT-like putative metalloenzymes"/>
    <property type="match status" value="1"/>
</dbReference>
<dbReference type="AlphaFoldDB" id="A0A1E7DU39"/>
<protein>
    <recommendedName>
        <fullName evidence="1">DinB-like domain-containing protein</fullName>
    </recommendedName>
</protein>
<gene>
    <name evidence="2" type="ORF">BA724_00510</name>
</gene>
<dbReference type="EMBL" id="MAMP01000001">
    <property type="protein sequence ID" value="OES46574.1"/>
    <property type="molecule type" value="Genomic_DNA"/>
</dbReference>
<dbReference type="RefSeq" id="WP_069936739.1">
    <property type="nucleotide sequence ID" value="NZ_MAMP01000001.1"/>
</dbReference>
<dbReference type="Proteomes" id="UP000095658">
    <property type="component" value="Unassembled WGS sequence"/>
</dbReference>